<comment type="caution">
    <text evidence="2">The sequence shown here is derived from an EMBL/GenBank/DDBJ whole genome shotgun (WGS) entry which is preliminary data.</text>
</comment>
<dbReference type="EMBL" id="MRCG01000030">
    <property type="protein sequence ID" value="OKH43713.1"/>
    <property type="molecule type" value="Genomic_DNA"/>
</dbReference>
<gene>
    <name evidence="2" type="ORF">NIES30_24485</name>
</gene>
<dbReference type="STRING" id="549789.NIES30_24485"/>
<dbReference type="InterPro" id="IPR025351">
    <property type="entry name" value="Pvc16_N"/>
</dbReference>
<evidence type="ECO:0000313" key="2">
    <source>
        <dbReference type="EMBL" id="OKH43713.1"/>
    </source>
</evidence>
<dbReference type="RefSeq" id="WP_073611077.1">
    <property type="nucleotide sequence ID" value="NZ_MRCG01000030.1"/>
</dbReference>
<protein>
    <recommendedName>
        <fullName evidence="1">Pvc16 N-terminal domain-containing protein</fullName>
    </recommendedName>
</protein>
<organism evidence="2 3">
    <name type="scientific">Phormidium tenue NIES-30</name>
    <dbReference type="NCBI Taxonomy" id="549789"/>
    <lineage>
        <taxon>Bacteria</taxon>
        <taxon>Bacillati</taxon>
        <taxon>Cyanobacteriota</taxon>
        <taxon>Cyanophyceae</taxon>
        <taxon>Oscillatoriophycideae</taxon>
        <taxon>Oscillatoriales</taxon>
        <taxon>Oscillatoriaceae</taxon>
        <taxon>Phormidium</taxon>
    </lineage>
</organism>
<sequence length="408" mass="43657">MALTETGKAIGAVTQLLKEHLLPPTVPEIDVTVGRPEDVATSSQTPKLNLFLYEIQFDASLRNRPLDHGQPFPLWLVLKYLLTAIDTTGNSDSILAHGLLGEGLRALQELALLPLISSASPLNTRAALQDNPEPLKITFDQTPSDLLSKVMQGSEEKYRCSVGFEVRPVMIATRQPSSYSLLVGINYETNTVIGAEGIKIPVLPSMGPMLKEVFPLRITPVDPDVLPPQAIPTVTMRGQNLALTDLSVQLGDVELAVVARSPGEIQAAVNGDISDGAVISAGSHALRVVQALPENHQRSSNLLVLNLLPLLNSADYAVSADPDLQGVLTLTGRLLGTADDDIFVALYRAGTTVQVFDTAEPVVPPPPITLQTQLRVPIRTVDAAPVAGDRIILRVNGQQANHSPLVTL</sequence>
<dbReference type="OrthoDB" id="527247at2"/>
<reference evidence="2 3" key="1">
    <citation type="submission" date="2016-11" db="EMBL/GenBank/DDBJ databases">
        <title>Draft Genome Sequences of Nine Cyanobacterial Strains from Diverse Habitats.</title>
        <authorList>
            <person name="Zhu T."/>
            <person name="Hou S."/>
            <person name="Lu X."/>
            <person name="Hess W.R."/>
        </authorList>
    </citation>
    <scope>NUCLEOTIDE SEQUENCE [LARGE SCALE GENOMIC DNA]</scope>
    <source>
        <strain evidence="2 3">NIES-30</strain>
    </source>
</reference>
<evidence type="ECO:0000259" key="1">
    <source>
        <dbReference type="Pfam" id="PF14065"/>
    </source>
</evidence>
<feature type="domain" description="Pvc16 N-terminal" evidence="1">
    <location>
        <begin position="12"/>
        <end position="181"/>
    </location>
</feature>
<proteinExistence type="predicted"/>
<dbReference type="Proteomes" id="UP000185557">
    <property type="component" value="Unassembled WGS sequence"/>
</dbReference>
<accession>A0A1U7IYN3</accession>
<dbReference type="Pfam" id="PF14065">
    <property type="entry name" value="Pvc16_N"/>
    <property type="match status" value="1"/>
</dbReference>
<dbReference type="AlphaFoldDB" id="A0A1U7IYN3"/>
<name>A0A1U7IYN3_9CYAN</name>
<keyword evidence="3" id="KW-1185">Reference proteome</keyword>
<evidence type="ECO:0000313" key="3">
    <source>
        <dbReference type="Proteomes" id="UP000185557"/>
    </source>
</evidence>